<evidence type="ECO:0000256" key="4">
    <source>
        <dbReference type="ARBA" id="ARBA00022737"/>
    </source>
</evidence>
<dbReference type="GO" id="GO:0015031">
    <property type="term" value="P:protein transport"/>
    <property type="evidence" value="ECO:0007669"/>
    <property type="project" value="UniProtKB-ARBA"/>
</dbReference>
<dbReference type="GO" id="GO:0005788">
    <property type="term" value="C:endoplasmic reticulum lumen"/>
    <property type="evidence" value="ECO:0007669"/>
    <property type="project" value="UniProtKB-SubCell"/>
</dbReference>
<sequence>LNLGLILIEMVNIQLSLKKTVLAIVFISQLTFEVTPASPAHIHSHHLNKEREEDGSFVSRDHNHITNGEHRTEFDHEAILGSVKDAEEFDHLSPEESKRRLKILLLKMDMNKDSTIDRKELHAWILRSFRMLSEEESAERFEDADENEDGKVSWEEYKADTYGMDGSDEENIIQSSEEESLVKTDKIMFDAADLNKDSVLDKQEFVWFSHPEEHPEMLPFILQNTLDDKDIDKNGVIDFQEFLGERAKSHSKEWLLAEKEKFDSEYDKDKDGILNASEILSWVVPSNEEIAEEEVNHLFAASDDDHDNILTFDEILDKHEIFVGSEATDYGEHLHNIHYFQDEL</sequence>
<evidence type="ECO:0000256" key="9">
    <source>
        <dbReference type="ARBA" id="ARBA00056975"/>
    </source>
</evidence>
<feature type="region of interest" description="Disordered" evidence="12">
    <location>
        <begin position="43"/>
        <end position="68"/>
    </location>
</feature>
<feature type="compositionally biased region" description="Basic and acidic residues" evidence="12">
    <location>
        <begin position="47"/>
        <end position="68"/>
    </location>
</feature>
<evidence type="ECO:0000256" key="1">
    <source>
        <dbReference type="ARBA" id="ARBA00004319"/>
    </source>
</evidence>
<dbReference type="InterPro" id="IPR002048">
    <property type="entry name" value="EF_hand_dom"/>
</dbReference>
<dbReference type="Pfam" id="PF13833">
    <property type="entry name" value="EF-hand_8"/>
    <property type="match status" value="1"/>
</dbReference>
<dbReference type="AlphaFoldDB" id="A0A1B6L374"/>
<evidence type="ECO:0000256" key="11">
    <source>
        <dbReference type="ARBA" id="ARBA00072696"/>
    </source>
</evidence>
<dbReference type="PROSITE" id="PS50222">
    <property type="entry name" value="EF_HAND_2"/>
    <property type="match status" value="3"/>
</dbReference>
<dbReference type="Gene3D" id="1.10.238.10">
    <property type="entry name" value="EF-hand"/>
    <property type="match status" value="3"/>
</dbReference>
<keyword evidence="6" id="KW-0106">Calcium</keyword>
<feature type="non-terminal residue" evidence="14">
    <location>
        <position position="1"/>
    </location>
</feature>
<comment type="subcellular location">
    <subcellularLocation>
        <location evidence="1">Endoplasmic reticulum lumen</location>
    </subcellularLocation>
</comment>
<feature type="domain" description="EF-hand" evidence="13">
    <location>
        <begin position="290"/>
        <end position="325"/>
    </location>
</feature>
<reference evidence="14" key="1">
    <citation type="submission" date="2015-11" db="EMBL/GenBank/DDBJ databases">
        <title>De novo transcriptome assembly of four potential Pierce s Disease insect vectors from Arizona vineyards.</title>
        <authorList>
            <person name="Tassone E.E."/>
        </authorList>
    </citation>
    <scope>NUCLEOTIDE SEQUENCE</scope>
</reference>
<name>A0A1B6L374_9HEMI</name>
<dbReference type="PANTHER" id="PTHR10827:SF95">
    <property type="entry name" value="LD34388P"/>
    <property type="match status" value="1"/>
</dbReference>
<keyword evidence="2" id="KW-0479">Metal-binding</keyword>
<evidence type="ECO:0000313" key="14">
    <source>
        <dbReference type="EMBL" id="JAT18091.1"/>
    </source>
</evidence>
<proteinExistence type="predicted"/>
<evidence type="ECO:0000256" key="10">
    <source>
        <dbReference type="ARBA" id="ARBA00063143"/>
    </source>
</evidence>
<keyword evidence="3" id="KW-0732">Signal</keyword>
<evidence type="ECO:0000256" key="5">
    <source>
        <dbReference type="ARBA" id="ARBA00022824"/>
    </source>
</evidence>
<comment type="subunit">
    <text evidence="10">Interacts with PCSK6 (immature form including the propeptide); probably involved in the maturation and the secretion of PCSK6.</text>
</comment>
<evidence type="ECO:0000256" key="8">
    <source>
        <dbReference type="ARBA" id="ARBA00023186"/>
    </source>
</evidence>
<gene>
    <name evidence="14" type="ORF">g.39695</name>
</gene>
<dbReference type="EMBL" id="GEBQ01021886">
    <property type="protein sequence ID" value="JAT18091.1"/>
    <property type="molecule type" value="Transcribed_RNA"/>
</dbReference>
<keyword evidence="5" id="KW-0256">Endoplasmic reticulum</keyword>
<evidence type="ECO:0000256" key="2">
    <source>
        <dbReference type="ARBA" id="ARBA00022723"/>
    </source>
</evidence>
<dbReference type="Pfam" id="PF13202">
    <property type="entry name" value="EF-hand_5"/>
    <property type="match status" value="1"/>
</dbReference>
<evidence type="ECO:0000259" key="13">
    <source>
        <dbReference type="PROSITE" id="PS50222"/>
    </source>
</evidence>
<evidence type="ECO:0000256" key="6">
    <source>
        <dbReference type="ARBA" id="ARBA00022837"/>
    </source>
</evidence>
<dbReference type="PANTHER" id="PTHR10827">
    <property type="entry name" value="RETICULOCALBIN"/>
    <property type="match status" value="1"/>
</dbReference>
<dbReference type="InterPro" id="IPR011992">
    <property type="entry name" value="EF-hand-dom_pair"/>
</dbReference>
<keyword evidence="7" id="KW-0325">Glycoprotein</keyword>
<evidence type="ECO:0000256" key="7">
    <source>
        <dbReference type="ARBA" id="ARBA00023180"/>
    </source>
</evidence>
<dbReference type="InterPro" id="IPR018247">
    <property type="entry name" value="EF_Hand_1_Ca_BS"/>
</dbReference>
<dbReference type="CDD" id="cd16227">
    <property type="entry name" value="EFh_CREC_RCN2_like"/>
    <property type="match status" value="1"/>
</dbReference>
<evidence type="ECO:0000256" key="12">
    <source>
        <dbReference type="SAM" id="MobiDB-lite"/>
    </source>
</evidence>
<dbReference type="GO" id="GO:0005509">
    <property type="term" value="F:calcium ion binding"/>
    <property type="evidence" value="ECO:0007669"/>
    <property type="project" value="InterPro"/>
</dbReference>
<keyword evidence="8" id="KW-0143">Chaperone</keyword>
<keyword evidence="4" id="KW-0677">Repeat</keyword>
<accession>A0A1B6L374</accession>
<feature type="domain" description="EF-hand" evidence="13">
    <location>
        <begin position="96"/>
        <end position="131"/>
    </location>
</feature>
<feature type="domain" description="EF-hand" evidence="13">
    <location>
        <begin position="132"/>
        <end position="167"/>
    </location>
</feature>
<organism evidence="14">
    <name type="scientific">Graphocephala atropunctata</name>
    <dbReference type="NCBI Taxonomy" id="36148"/>
    <lineage>
        <taxon>Eukaryota</taxon>
        <taxon>Metazoa</taxon>
        <taxon>Ecdysozoa</taxon>
        <taxon>Arthropoda</taxon>
        <taxon>Hexapoda</taxon>
        <taxon>Insecta</taxon>
        <taxon>Pterygota</taxon>
        <taxon>Neoptera</taxon>
        <taxon>Paraneoptera</taxon>
        <taxon>Hemiptera</taxon>
        <taxon>Auchenorrhyncha</taxon>
        <taxon>Membracoidea</taxon>
        <taxon>Cicadellidae</taxon>
        <taxon>Cicadellinae</taxon>
        <taxon>Cicadellini</taxon>
        <taxon>Graphocephala</taxon>
    </lineage>
</organism>
<dbReference type="SUPFAM" id="SSF47473">
    <property type="entry name" value="EF-hand"/>
    <property type="match status" value="2"/>
</dbReference>
<evidence type="ECO:0000256" key="3">
    <source>
        <dbReference type="ARBA" id="ARBA00022729"/>
    </source>
</evidence>
<dbReference type="FunFam" id="1.10.238.10:FF:000104">
    <property type="entry name" value="calumenin isoform X1"/>
    <property type="match status" value="1"/>
</dbReference>
<protein>
    <recommendedName>
        <fullName evidence="11">Reticulocalbin-3</fullName>
    </recommendedName>
</protein>
<dbReference type="PROSITE" id="PS00018">
    <property type="entry name" value="EF_HAND_1"/>
    <property type="match status" value="4"/>
</dbReference>
<comment type="function">
    <text evidence="9">Probable molecular chaperone assisting protein biosynthesis and transport in the endoplasmic reticulum. Required for the proper biosynthesis and transport of pulmonary surfactant-associated protein A/SP-A, pulmonary surfactant-associated protein D/SP-D and the lipid transporter ABCA3. By regulating both the proper expression and the degradation through the endoplasmic reticulum-associated protein degradation pathway of these proteins plays a crucial role in pulmonary surfactant homeostasis. Has an anti-fibrotic activity by negatively regulating the secretion of type I and type III collagens. This calcium-binding protein also transiently associates with immature PCSK6 and regulates its secretion.</text>
</comment>